<keyword evidence="8 10" id="KW-0811">Translocation</keyword>
<keyword evidence="3 10" id="KW-1003">Cell membrane</keyword>
<keyword evidence="9 10" id="KW-0472">Membrane</keyword>
<dbReference type="InterPro" id="IPR005665">
    <property type="entry name" value="SecF_bac"/>
</dbReference>
<dbReference type="GO" id="GO:0006605">
    <property type="term" value="P:protein targeting"/>
    <property type="evidence" value="ECO:0007669"/>
    <property type="project" value="UniProtKB-UniRule"/>
</dbReference>
<dbReference type="PANTHER" id="PTHR30081:SF8">
    <property type="entry name" value="PROTEIN TRANSLOCASE SUBUNIT SECF"/>
    <property type="match status" value="1"/>
</dbReference>
<dbReference type="GO" id="GO:0065002">
    <property type="term" value="P:intracellular protein transmembrane transport"/>
    <property type="evidence" value="ECO:0007669"/>
    <property type="project" value="UniProtKB-UniRule"/>
</dbReference>
<dbReference type="InterPro" id="IPR000731">
    <property type="entry name" value="SSD"/>
</dbReference>
<feature type="transmembrane region" description="Helical" evidence="10">
    <location>
        <begin position="153"/>
        <end position="179"/>
    </location>
</feature>
<dbReference type="EMBL" id="MHTO01000024">
    <property type="protein sequence ID" value="OHA62002.1"/>
    <property type="molecule type" value="Genomic_DNA"/>
</dbReference>
<proteinExistence type="inferred from homology"/>
<evidence type="ECO:0000256" key="8">
    <source>
        <dbReference type="ARBA" id="ARBA00023010"/>
    </source>
</evidence>
<feature type="transmembrane region" description="Helical" evidence="10">
    <location>
        <begin position="260"/>
        <end position="285"/>
    </location>
</feature>
<feature type="domain" description="SSD" evidence="11">
    <location>
        <begin position="122"/>
        <end position="286"/>
    </location>
</feature>
<gene>
    <name evidence="10" type="primary">secF</name>
    <name evidence="12" type="ORF">A2117_02330</name>
</gene>
<dbReference type="GO" id="GO:0043952">
    <property type="term" value="P:protein transport by the Sec complex"/>
    <property type="evidence" value="ECO:0007669"/>
    <property type="project" value="UniProtKB-UniRule"/>
</dbReference>
<evidence type="ECO:0000256" key="7">
    <source>
        <dbReference type="ARBA" id="ARBA00022989"/>
    </source>
</evidence>
<feature type="transmembrane region" description="Helical" evidence="10">
    <location>
        <begin position="185"/>
        <end position="206"/>
    </location>
</feature>
<evidence type="ECO:0000256" key="10">
    <source>
        <dbReference type="HAMAP-Rule" id="MF_01464"/>
    </source>
</evidence>
<comment type="caution">
    <text evidence="12">The sequence shown here is derived from an EMBL/GenBank/DDBJ whole genome shotgun (WGS) entry which is preliminary data.</text>
</comment>
<dbReference type="Pfam" id="PF07549">
    <property type="entry name" value="Sec_GG"/>
    <property type="match status" value="1"/>
</dbReference>
<comment type="subcellular location">
    <subcellularLocation>
        <location evidence="1 10">Cell membrane</location>
        <topology evidence="1 10">Multi-pass membrane protein</topology>
    </subcellularLocation>
</comment>
<organism evidence="12 13">
    <name type="scientific">Candidatus Wildermuthbacteria bacterium GWA2_46_15</name>
    <dbReference type="NCBI Taxonomy" id="1802443"/>
    <lineage>
        <taxon>Bacteria</taxon>
        <taxon>Candidatus Wildermuthiibacteriota</taxon>
    </lineage>
</organism>
<dbReference type="NCBIfam" id="TIGR00966">
    <property type="entry name" value="transloc_SecF"/>
    <property type="match status" value="1"/>
</dbReference>
<evidence type="ECO:0000256" key="2">
    <source>
        <dbReference type="ARBA" id="ARBA00022448"/>
    </source>
</evidence>
<evidence type="ECO:0000313" key="12">
    <source>
        <dbReference type="EMBL" id="OHA62002.1"/>
    </source>
</evidence>
<dbReference type="Gene3D" id="1.20.1640.10">
    <property type="entry name" value="Multidrug efflux transporter AcrB transmembrane domain"/>
    <property type="match status" value="1"/>
</dbReference>
<dbReference type="STRING" id="1802443.A2117_02330"/>
<sequence>MVINFVKYRKLYYLFSGILILASLFSIFKFGLKMGIEFTGGSLVELKFDQARLTNQAIAEKLAKLNLGEIIVQPTGENGVFLRFKEVDEATHQEILKELGQPQEMSFETIGPTIGRELERKTLLAVFLALIAITAYVALAFRQVSGRVNSFQYGLASLIALFHDVLIPIGAFALLGHFYNLEITIAFVAALLTVLGFSVHDTIVVFDRVRENLLKRSSLSFEEVVNLSLNQTLVRSINTVLTVLFTLLSIYFFGGETLRGFALSLIIGVTSGAYSSIFIASPLLVSWQKR</sequence>
<dbReference type="InterPro" id="IPR022645">
    <property type="entry name" value="SecD/SecF_bac"/>
</dbReference>
<feature type="transmembrane region" description="Helical" evidence="10">
    <location>
        <begin position="122"/>
        <end position="141"/>
    </location>
</feature>
<feature type="transmembrane region" description="Helical" evidence="10">
    <location>
        <begin position="12"/>
        <end position="32"/>
    </location>
</feature>
<dbReference type="InterPro" id="IPR048634">
    <property type="entry name" value="SecD_SecF_C"/>
</dbReference>
<dbReference type="PROSITE" id="PS50156">
    <property type="entry name" value="SSD"/>
    <property type="match status" value="1"/>
</dbReference>
<evidence type="ECO:0000256" key="5">
    <source>
        <dbReference type="ARBA" id="ARBA00022692"/>
    </source>
</evidence>
<evidence type="ECO:0000256" key="1">
    <source>
        <dbReference type="ARBA" id="ARBA00004651"/>
    </source>
</evidence>
<dbReference type="AlphaFoldDB" id="A0A1G2QPT3"/>
<keyword evidence="6 10" id="KW-0653">Protein transport</keyword>
<feature type="transmembrane region" description="Helical" evidence="10">
    <location>
        <begin position="236"/>
        <end position="254"/>
    </location>
</feature>
<dbReference type="PANTHER" id="PTHR30081">
    <property type="entry name" value="PROTEIN-EXPORT MEMBRANE PROTEIN SEC"/>
    <property type="match status" value="1"/>
</dbReference>
<reference evidence="12 13" key="1">
    <citation type="journal article" date="2016" name="Nat. Commun.">
        <title>Thousands of microbial genomes shed light on interconnected biogeochemical processes in an aquifer system.</title>
        <authorList>
            <person name="Anantharaman K."/>
            <person name="Brown C.T."/>
            <person name="Hug L.A."/>
            <person name="Sharon I."/>
            <person name="Castelle C.J."/>
            <person name="Probst A.J."/>
            <person name="Thomas B.C."/>
            <person name="Singh A."/>
            <person name="Wilkins M.J."/>
            <person name="Karaoz U."/>
            <person name="Brodie E.L."/>
            <person name="Williams K.H."/>
            <person name="Hubbard S.S."/>
            <person name="Banfield J.F."/>
        </authorList>
    </citation>
    <scope>NUCLEOTIDE SEQUENCE [LARGE SCALE GENOMIC DNA]</scope>
</reference>
<keyword evidence="4" id="KW-0997">Cell inner membrane</keyword>
<comment type="similarity">
    <text evidence="10">Belongs to the SecD/SecF family. SecF subfamily.</text>
</comment>
<dbReference type="GO" id="GO:0005886">
    <property type="term" value="C:plasma membrane"/>
    <property type="evidence" value="ECO:0007669"/>
    <property type="project" value="UniProtKB-SubCell"/>
</dbReference>
<dbReference type="InterPro" id="IPR022646">
    <property type="entry name" value="SecD/SecF_CS"/>
</dbReference>
<dbReference type="SUPFAM" id="SSF82866">
    <property type="entry name" value="Multidrug efflux transporter AcrB transmembrane domain"/>
    <property type="match status" value="1"/>
</dbReference>
<dbReference type="Proteomes" id="UP000179245">
    <property type="component" value="Unassembled WGS sequence"/>
</dbReference>
<keyword evidence="5 10" id="KW-0812">Transmembrane</keyword>
<dbReference type="PRINTS" id="PR01755">
    <property type="entry name" value="SECFTRNLCASE"/>
</dbReference>
<dbReference type="Pfam" id="PF02355">
    <property type="entry name" value="SecD_SecF_C"/>
    <property type="match status" value="1"/>
</dbReference>
<comment type="subunit">
    <text evidence="10">Forms a complex with SecD. Part of the essential Sec protein translocation apparatus which comprises SecA, SecYEG and auxiliary proteins SecDF. Other proteins may also be involved.</text>
</comment>
<accession>A0A1G2QPT3</accession>
<evidence type="ECO:0000256" key="4">
    <source>
        <dbReference type="ARBA" id="ARBA00022519"/>
    </source>
</evidence>
<dbReference type="HAMAP" id="MF_01464_B">
    <property type="entry name" value="SecF_B"/>
    <property type="match status" value="1"/>
</dbReference>
<comment type="function">
    <text evidence="10">Part of the Sec protein translocase complex. Interacts with the SecYEG preprotein conducting channel. SecDF uses the proton motive force (PMF) to complete protein translocation after the ATP-dependent function of SecA.</text>
</comment>
<dbReference type="GO" id="GO:0015450">
    <property type="term" value="F:protein-transporting ATPase activity"/>
    <property type="evidence" value="ECO:0007669"/>
    <property type="project" value="InterPro"/>
</dbReference>
<evidence type="ECO:0000256" key="6">
    <source>
        <dbReference type="ARBA" id="ARBA00022927"/>
    </source>
</evidence>
<evidence type="ECO:0000259" key="11">
    <source>
        <dbReference type="PROSITE" id="PS50156"/>
    </source>
</evidence>
<dbReference type="InterPro" id="IPR022813">
    <property type="entry name" value="SecD/SecF_arch_bac"/>
</dbReference>
<evidence type="ECO:0000256" key="3">
    <source>
        <dbReference type="ARBA" id="ARBA00022475"/>
    </source>
</evidence>
<protein>
    <recommendedName>
        <fullName evidence="10">Protein-export membrane protein SecF</fullName>
    </recommendedName>
</protein>
<name>A0A1G2QPT3_9BACT</name>
<keyword evidence="7 10" id="KW-1133">Transmembrane helix</keyword>
<evidence type="ECO:0000256" key="9">
    <source>
        <dbReference type="ARBA" id="ARBA00023136"/>
    </source>
</evidence>
<evidence type="ECO:0000313" key="13">
    <source>
        <dbReference type="Proteomes" id="UP000179245"/>
    </source>
</evidence>
<keyword evidence="2 10" id="KW-0813">Transport</keyword>